<sequence>MKKLCRFCLLAVLLLGLVVPSLAAGPDKEGPIVILHTNDVHASLDHYPAVAGYKKRLEAEYGADRVFLVDAGDAIQGGPIATLTQGASVVDMMNFVGYDLAIPGNHEFDYGMDVFLDLAQNQAEYLYLSENWKGRDAYAGWTTVLPGAYMARCGDTSIAFVGVTTPETLTKSDPTHFQDGEGNYVYTFSEGDGGRALYEDIQQTVDSLRTAGGADYVILLAHLGIEGITEEWTSAALIASTTGIDAVIDGHSHEVYQQHAANRDGQLIPLTQTGTKLASLGCLILDPDTGEISTQLLPLEGEGVPADQETQIYLDQLSSQFQVQLNRVVGTAAADLMATEADQWNWAVRVRETNLGDLVADAYRTMMGADIGFANGGGIRANVAAGDITYGSLISVQPYGNELCLVETTGQDILDALELGASRYPESSGGFLQVSGLTYTLDPSTPSSVVLSDKGMFQRVEGSYRVSDVKVGGQPLVLDQVYTVASHNYMIKSGGDGFSMFQDDRLLKDCTMLDNQALIGYVAEELDGLVGAAYQDPAGQDRITILSDVSEPEPVTGTQPQDRTYTVQKGDCLWSIAARQLGDGRRWQEIYDRNRDILSNPHRIYVGQQLRLP</sequence>
<dbReference type="InterPro" id="IPR004843">
    <property type="entry name" value="Calcineurin-like_PHP"/>
</dbReference>
<comment type="caution">
    <text evidence="4">The sequence shown here is derived from an EMBL/GenBank/DDBJ whole genome shotgun (WGS) entry which is preliminary data.</text>
</comment>
<dbReference type="InterPro" id="IPR029052">
    <property type="entry name" value="Metallo-depent_PP-like"/>
</dbReference>
<dbReference type="InterPro" id="IPR006146">
    <property type="entry name" value="5'-Nucleotdase_CS"/>
</dbReference>
<feature type="domain" description="LysM" evidence="3">
    <location>
        <begin position="563"/>
        <end position="612"/>
    </location>
</feature>
<evidence type="ECO:0000256" key="2">
    <source>
        <dbReference type="RuleBase" id="RU362119"/>
    </source>
</evidence>
<dbReference type="PANTHER" id="PTHR11575:SF24">
    <property type="entry name" value="5'-NUCLEOTIDASE"/>
    <property type="match status" value="1"/>
</dbReference>
<dbReference type="CDD" id="cd00118">
    <property type="entry name" value="LysM"/>
    <property type="match status" value="1"/>
</dbReference>
<organism evidence="4 5">
    <name type="scientific">Flintibacter hominis</name>
    <dbReference type="NCBI Taxonomy" id="2763048"/>
    <lineage>
        <taxon>Bacteria</taxon>
        <taxon>Bacillati</taxon>
        <taxon>Bacillota</taxon>
        <taxon>Clostridia</taxon>
        <taxon>Eubacteriales</taxon>
        <taxon>Flintibacter</taxon>
    </lineage>
</organism>
<name>A0A8J6J1Z8_9FIRM</name>
<gene>
    <name evidence="4" type="ORF">H8S11_08655</name>
</gene>
<dbReference type="PROSITE" id="PS00785">
    <property type="entry name" value="5_NUCLEOTIDASE_1"/>
    <property type="match status" value="1"/>
</dbReference>
<keyword evidence="5" id="KW-1185">Reference proteome</keyword>
<dbReference type="SMART" id="SM00257">
    <property type="entry name" value="LysM"/>
    <property type="match status" value="1"/>
</dbReference>
<protein>
    <submittedName>
        <fullName evidence="4">5'-nucleotidase C-terminal domain-containing protein</fullName>
    </submittedName>
</protein>
<dbReference type="Pfam" id="PF02872">
    <property type="entry name" value="5_nucleotid_C"/>
    <property type="match status" value="1"/>
</dbReference>
<evidence type="ECO:0000313" key="4">
    <source>
        <dbReference type="EMBL" id="MBC5722879.1"/>
    </source>
</evidence>
<dbReference type="SUPFAM" id="SSF54106">
    <property type="entry name" value="LysM domain"/>
    <property type="match status" value="1"/>
</dbReference>
<evidence type="ECO:0000256" key="1">
    <source>
        <dbReference type="ARBA" id="ARBA00022729"/>
    </source>
</evidence>
<evidence type="ECO:0000259" key="3">
    <source>
        <dbReference type="PROSITE" id="PS51782"/>
    </source>
</evidence>
<dbReference type="GO" id="GO:0000166">
    <property type="term" value="F:nucleotide binding"/>
    <property type="evidence" value="ECO:0007669"/>
    <property type="project" value="UniProtKB-KW"/>
</dbReference>
<dbReference type="Pfam" id="PF01476">
    <property type="entry name" value="LysM"/>
    <property type="match status" value="1"/>
</dbReference>
<proteinExistence type="inferred from homology"/>
<keyword evidence="1 2" id="KW-0732">Signal</keyword>
<dbReference type="InterPro" id="IPR018392">
    <property type="entry name" value="LysM"/>
</dbReference>
<dbReference type="GO" id="GO:0030288">
    <property type="term" value="C:outer membrane-bounded periplasmic space"/>
    <property type="evidence" value="ECO:0007669"/>
    <property type="project" value="TreeGrafter"/>
</dbReference>
<dbReference type="PROSITE" id="PS51782">
    <property type="entry name" value="LYSM"/>
    <property type="match status" value="1"/>
</dbReference>
<comment type="similarity">
    <text evidence="2">Belongs to the 5'-nucleotidase family.</text>
</comment>
<dbReference type="Pfam" id="PF00149">
    <property type="entry name" value="Metallophos"/>
    <property type="match status" value="1"/>
</dbReference>
<dbReference type="EMBL" id="JACOPO010000005">
    <property type="protein sequence ID" value="MBC5722879.1"/>
    <property type="molecule type" value="Genomic_DNA"/>
</dbReference>
<feature type="signal peptide" evidence="2">
    <location>
        <begin position="1"/>
        <end position="23"/>
    </location>
</feature>
<dbReference type="RefSeq" id="WP_186852859.1">
    <property type="nucleotide sequence ID" value="NZ_JACOPO010000005.1"/>
</dbReference>
<evidence type="ECO:0000313" key="5">
    <source>
        <dbReference type="Proteomes" id="UP000628736"/>
    </source>
</evidence>
<dbReference type="Gene3D" id="3.90.780.10">
    <property type="entry name" value="5'-Nucleotidase, C-terminal domain"/>
    <property type="match status" value="1"/>
</dbReference>
<keyword evidence="2" id="KW-0378">Hydrolase</keyword>
<dbReference type="GO" id="GO:0046872">
    <property type="term" value="F:metal ion binding"/>
    <property type="evidence" value="ECO:0007669"/>
    <property type="project" value="InterPro"/>
</dbReference>
<dbReference type="InterPro" id="IPR008334">
    <property type="entry name" value="5'-Nucleotdase_C"/>
</dbReference>
<dbReference type="InterPro" id="IPR036907">
    <property type="entry name" value="5'-Nucleotdase_C_sf"/>
</dbReference>
<dbReference type="SUPFAM" id="SSF56300">
    <property type="entry name" value="Metallo-dependent phosphatases"/>
    <property type="match status" value="1"/>
</dbReference>
<dbReference type="GO" id="GO:0009166">
    <property type="term" value="P:nucleotide catabolic process"/>
    <property type="evidence" value="ECO:0007669"/>
    <property type="project" value="InterPro"/>
</dbReference>
<dbReference type="AlphaFoldDB" id="A0A8J6J1Z8"/>
<dbReference type="InterPro" id="IPR006179">
    <property type="entry name" value="5_nucleotidase/apyrase"/>
</dbReference>
<dbReference type="GO" id="GO:0016788">
    <property type="term" value="F:hydrolase activity, acting on ester bonds"/>
    <property type="evidence" value="ECO:0007669"/>
    <property type="project" value="InterPro"/>
</dbReference>
<feature type="chain" id="PRO_5035342772" evidence="2">
    <location>
        <begin position="24"/>
        <end position="613"/>
    </location>
</feature>
<dbReference type="PANTHER" id="PTHR11575">
    <property type="entry name" value="5'-NUCLEOTIDASE-RELATED"/>
    <property type="match status" value="1"/>
</dbReference>
<dbReference type="SUPFAM" id="SSF55816">
    <property type="entry name" value="5'-nucleotidase (syn. UDP-sugar hydrolase), C-terminal domain"/>
    <property type="match status" value="1"/>
</dbReference>
<keyword evidence="2" id="KW-0547">Nucleotide-binding</keyword>
<dbReference type="Proteomes" id="UP000628736">
    <property type="component" value="Unassembled WGS sequence"/>
</dbReference>
<dbReference type="InterPro" id="IPR036779">
    <property type="entry name" value="LysM_dom_sf"/>
</dbReference>
<dbReference type="PRINTS" id="PR01607">
    <property type="entry name" value="APYRASEFAMLY"/>
</dbReference>
<dbReference type="Gene3D" id="3.60.21.10">
    <property type="match status" value="1"/>
</dbReference>
<dbReference type="Gene3D" id="3.10.350.10">
    <property type="entry name" value="LysM domain"/>
    <property type="match status" value="1"/>
</dbReference>
<reference evidence="4" key="1">
    <citation type="submission" date="2020-08" db="EMBL/GenBank/DDBJ databases">
        <title>Genome public.</title>
        <authorList>
            <person name="Liu C."/>
            <person name="Sun Q."/>
        </authorList>
    </citation>
    <scope>NUCLEOTIDE SEQUENCE</scope>
    <source>
        <strain evidence="4">NSJ-23</strain>
    </source>
</reference>
<accession>A0A8J6J1Z8</accession>